<dbReference type="PANTHER" id="PTHR10408">
    <property type="entry name" value="STEROL O-ACYLTRANSFERASE"/>
    <property type="match status" value="1"/>
</dbReference>
<accession>A0A5J5F0E1</accession>
<keyword evidence="9 11" id="KW-0012">Acyltransferase</keyword>
<dbReference type="Proteomes" id="UP000326924">
    <property type="component" value="Unassembled WGS sequence"/>
</dbReference>
<keyword evidence="4 11" id="KW-0808">Transferase</keyword>
<comment type="similarity">
    <text evidence="3 11">Belongs to the membrane-bound acyltransferase family. Sterol o-acyltransferase subfamily.</text>
</comment>
<evidence type="ECO:0000256" key="2">
    <source>
        <dbReference type="ARBA" id="ARBA00005189"/>
    </source>
</evidence>
<comment type="caution">
    <text evidence="14">The sequence shown here is derived from an EMBL/GenBank/DDBJ whole genome shotgun (WGS) entry which is preliminary data.</text>
</comment>
<keyword evidence="5 13" id="KW-0812">Transmembrane</keyword>
<evidence type="ECO:0000256" key="3">
    <source>
        <dbReference type="ARBA" id="ARBA00009010"/>
    </source>
</evidence>
<feature type="transmembrane region" description="Helical" evidence="13">
    <location>
        <begin position="424"/>
        <end position="445"/>
    </location>
</feature>
<keyword evidence="6 11" id="KW-0256">Endoplasmic reticulum</keyword>
<gene>
    <name evidence="14" type="ORF">FN846DRAFT_906225</name>
</gene>
<evidence type="ECO:0000256" key="10">
    <source>
        <dbReference type="ARBA" id="ARBA00023568"/>
    </source>
</evidence>
<feature type="transmembrane region" description="Helical" evidence="13">
    <location>
        <begin position="164"/>
        <end position="189"/>
    </location>
</feature>
<feature type="transmembrane region" description="Helical" evidence="13">
    <location>
        <begin position="457"/>
        <end position="477"/>
    </location>
</feature>
<dbReference type="PIRSF" id="PIRSF000439">
    <property type="entry name" value="Oat_ACAT_DAG_ARE"/>
    <property type="match status" value="1"/>
</dbReference>
<dbReference type="Pfam" id="PF03062">
    <property type="entry name" value="MBOAT"/>
    <property type="match status" value="1"/>
</dbReference>
<keyword evidence="8 11" id="KW-0472">Membrane</keyword>
<dbReference type="PANTHER" id="PTHR10408:SF7">
    <property type="entry name" value="DIACYLGLYCEROL O-ACYLTRANSFERASE 1"/>
    <property type="match status" value="1"/>
</dbReference>
<dbReference type="InParanoid" id="A0A5J5F0E1"/>
<evidence type="ECO:0000256" key="4">
    <source>
        <dbReference type="ARBA" id="ARBA00022679"/>
    </source>
</evidence>
<evidence type="ECO:0000256" key="9">
    <source>
        <dbReference type="ARBA" id="ARBA00023315"/>
    </source>
</evidence>
<dbReference type="GO" id="GO:0005789">
    <property type="term" value="C:endoplasmic reticulum membrane"/>
    <property type="evidence" value="ECO:0007669"/>
    <property type="project" value="UniProtKB-SubCell"/>
</dbReference>
<dbReference type="GO" id="GO:0004144">
    <property type="term" value="F:diacylglycerol O-acyltransferase activity"/>
    <property type="evidence" value="ECO:0007669"/>
    <property type="project" value="UniProtKB-ARBA"/>
</dbReference>
<comment type="subcellular location">
    <subcellularLocation>
        <location evidence="1 11">Endoplasmic reticulum membrane</location>
        <topology evidence="1 11">Multi-pass membrane protein</topology>
    </subcellularLocation>
</comment>
<evidence type="ECO:0000256" key="5">
    <source>
        <dbReference type="ARBA" id="ARBA00022692"/>
    </source>
</evidence>
<dbReference type="InterPro" id="IPR014371">
    <property type="entry name" value="Oat_ACAT_DAG_ARE"/>
</dbReference>
<evidence type="ECO:0000256" key="7">
    <source>
        <dbReference type="ARBA" id="ARBA00022989"/>
    </source>
</evidence>
<comment type="function">
    <text evidence="10">Sterol O-acyltransferase that catalyzes the formation of stery esters.</text>
</comment>
<keyword evidence="15" id="KW-1185">Reference proteome</keyword>
<feature type="transmembrane region" description="Helical" evidence="13">
    <location>
        <begin position="328"/>
        <end position="346"/>
    </location>
</feature>
<evidence type="ECO:0000313" key="14">
    <source>
        <dbReference type="EMBL" id="KAA8908354.1"/>
    </source>
</evidence>
<evidence type="ECO:0000256" key="11">
    <source>
        <dbReference type="PIRNR" id="PIRNR000439"/>
    </source>
</evidence>
<feature type="active site" evidence="12">
    <location>
        <position position="412"/>
    </location>
</feature>
<organism evidence="14 15">
    <name type="scientific">Sphaerosporella brunnea</name>
    <dbReference type="NCBI Taxonomy" id="1250544"/>
    <lineage>
        <taxon>Eukaryota</taxon>
        <taxon>Fungi</taxon>
        <taxon>Dikarya</taxon>
        <taxon>Ascomycota</taxon>
        <taxon>Pezizomycotina</taxon>
        <taxon>Pezizomycetes</taxon>
        <taxon>Pezizales</taxon>
        <taxon>Pyronemataceae</taxon>
        <taxon>Sphaerosporella</taxon>
    </lineage>
</organism>
<evidence type="ECO:0000256" key="8">
    <source>
        <dbReference type="ARBA" id="ARBA00023136"/>
    </source>
</evidence>
<reference evidence="14 15" key="1">
    <citation type="submission" date="2019-09" db="EMBL/GenBank/DDBJ databases">
        <title>Draft genome of the ectomycorrhizal ascomycete Sphaerosporella brunnea.</title>
        <authorList>
            <consortium name="DOE Joint Genome Institute"/>
            <person name="Benucci G.M."/>
            <person name="Marozzi G."/>
            <person name="Antonielli L."/>
            <person name="Sanchez S."/>
            <person name="Marco P."/>
            <person name="Wang X."/>
            <person name="Falini L.B."/>
            <person name="Barry K."/>
            <person name="Haridas S."/>
            <person name="Lipzen A."/>
            <person name="Labutti K."/>
            <person name="Grigoriev I.V."/>
            <person name="Murat C."/>
            <person name="Martin F."/>
            <person name="Albertini E."/>
            <person name="Donnini D."/>
            <person name="Bonito G."/>
        </authorList>
    </citation>
    <scope>NUCLEOTIDE SEQUENCE [LARGE SCALE GENOMIC DNA]</scope>
    <source>
        <strain evidence="14 15">Sb_GMNB300</strain>
    </source>
</reference>
<evidence type="ECO:0000256" key="13">
    <source>
        <dbReference type="SAM" id="Phobius"/>
    </source>
</evidence>
<protein>
    <recommendedName>
        <fullName evidence="11">O-acyltransferase</fullName>
    </recommendedName>
</protein>
<sequence>MAPEAGASAAASTSLDVGLDAGTVTSRTRTNSSSAVVLKAAVDRGSDKYKHIFAIHSEARPSTLSHDALSTPSFIGFRNLMVIVLIVGNLRLVIENFMKYGVLIQVSGGEFRKDDIRLGLLLYFLVPAHLFVGYLIELVASIHARSAHAHNKKYDNKDPNLRAAWVLLAFAHTINATLSLGITTGVVYYKIHHPLIGSLVQFHAVIVWLKQLSYAFTNRDLRDAYLEGAPTPEVYKSCPYPKNISLSNLCYFWWAPTLVYQPVYPRSAAFRWSFFLKRCGETIGLSIAIWFLTIQYAAPVLQNSLTAICSLNVPIILERLMKLSTISLVIWLAGFFALFQSFLNALSELLQFGDREFYADWWNSSSVGTYWRTWNKPVNSFMRRHIYAPLLARGWRPQHASIVVFTFSAVMHEILVGVPTHNIIGVAFAGMMFQIPLVAMTVPLEKMRGPASVIGNAIFWVSFCLVGQPAAVLLYYFSWQVKFGGGVPIKA</sequence>
<dbReference type="EMBL" id="VXIS01000069">
    <property type="protein sequence ID" value="KAA8908354.1"/>
    <property type="molecule type" value="Genomic_DNA"/>
</dbReference>
<evidence type="ECO:0000256" key="6">
    <source>
        <dbReference type="ARBA" id="ARBA00022824"/>
    </source>
</evidence>
<comment type="pathway">
    <text evidence="2">Lipid metabolism.</text>
</comment>
<evidence type="ECO:0000256" key="1">
    <source>
        <dbReference type="ARBA" id="ARBA00004477"/>
    </source>
</evidence>
<dbReference type="AlphaFoldDB" id="A0A5J5F0E1"/>
<dbReference type="GO" id="GO:0019432">
    <property type="term" value="P:triglyceride biosynthetic process"/>
    <property type="evidence" value="ECO:0007669"/>
    <property type="project" value="TreeGrafter"/>
</dbReference>
<feature type="transmembrane region" description="Helical" evidence="13">
    <location>
        <begin position="400"/>
        <end position="418"/>
    </location>
</feature>
<proteinExistence type="inferred from homology"/>
<evidence type="ECO:0000313" key="15">
    <source>
        <dbReference type="Proteomes" id="UP000326924"/>
    </source>
</evidence>
<name>A0A5J5F0E1_9PEZI</name>
<evidence type="ECO:0000256" key="12">
    <source>
        <dbReference type="PIRSR" id="PIRSR000439-1"/>
    </source>
</evidence>
<feature type="transmembrane region" description="Helical" evidence="13">
    <location>
        <begin position="75"/>
        <end position="94"/>
    </location>
</feature>
<keyword evidence="7 13" id="KW-1133">Transmembrane helix</keyword>
<feature type="transmembrane region" description="Helical" evidence="13">
    <location>
        <begin position="120"/>
        <end position="144"/>
    </location>
</feature>
<dbReference type="InterPro" id="IPR004299">
    <property type="entry name" value="MBOAT_fam"/>
</dbReference>
<dbReference type="OrthoDB" id="10039049at2759"/>